<evidence type="ECO:0000256" key="1">
    <source>
        <dbReference type="SAM" id="MobiDB-lite"/>
    </source>
</evidence>
<dbReference type="Gene3D" id="1.25.40.20">
    <property type="entry name" value="Ankyrin repeat-containing domain"/>
    <property type="match status" value="1"/>
</dbReference>
<name>A0A2U7UGE0_9VIRU</name>
<dbReference type="RefSeq" id="YP_009481585.1">
    <property type="nucleotide sequence ID" value="NC_037665.1"/>
</dbReference>
<dbReference type="InterPro" id="IPR052050">
    <property type="entry name" value="SecEffector_AnkRepeat"/>
</dbReference>
<dbReference type="PANTHER" id="PTHR46586:SF3">
    <property type="entry name" value="ANKYRIN REPEAT-CONTAINING PROTEIN"/>
    <property type="match status" value="1"/>
</dbReference>
<dbReference type="Proteomes" id="UP000249758">
    <property type="component" value="Segment"/>
</dbReference>
<gene>
    <name evidence="2" type="ORF">pmac_cds_901</name>
</gene>
<evidence type="ECO:0000313" key="2">
    <source>
        <dbReference type="EMBL" id="AVK77589.1"/>
    </source>
</evidence>
<dbReference type="PANTHER" id="PTHR46586">
    <property type="entry name" value="ANKYRIN REPEAT-CONTAINING PROTEIN"/>
    <property type="match status" value="1"/>
</dbReference>
<dbReference type="SUPFAM" id="SSF48403">
    <property type="entry name" value="Ankyrin repeat"/>
    <property type="match status" value="1"/>
</dbReference>
<sequence length="543" mass="58017">MASTRRVDLPAEMIWHIAGFLDRLSDVASCLCASHLFGRSLLLAASVRAFGDDPERAVEWGAPPDVVECLLEGHDIGEPLLLPAVRGGNLSTVDWLCASMAPSADPDRSPGIQRDAQTSRSDRQCRPHRTTLTVTNACTGVAWTTSHRQDTNAQSPHTGVDALFRAIEDGRADITERLLDAHDAIPSLVPLPAGLGVECMSRAAQWGHIEIMDNVHARIVDGRLPRSPHAPATACGCVPLVGKTAFESDQGDALDWLARHDCSGAYAVTRYSMVEAIARGLVRVARWLLRTNAREMWSTIDTESMVQAAANGRIGTIALAHENGLAECDHSVLFKAASKGHLGVLRWAAGEAVPGVADQRVGARPVDAWHGGWAAWGAAKSGRLGVIRWLLERPDAAHMITPHVAALALSRGHINVALAIHHAGLAPFDTWKALDAAVDSLNLNAVTAVVDHGGLYARSALALAVKKDALSIVEYLCDRFGTADAQYAIDKAAGSTSRRQCVDYLTTRAEGLCTRVAHGMALAAGRSAWYNTPRCRCPSCSTG</sequence>
<reference evidence="2" key="1">
    <citation type="journal article" date="2018" name="Nat. Commun.">
        <title>Diversity and evolution of the emerging Pandoraviridae family.</title>
        <authorList>
            <person name="Legendre M."/>
            <person name="Fabre E."/>
            <person name="Poirot O."/>
            <person name="Jeudy S."/>
            <person name="Lartigue A."/>
            <person name="Alempic J.M."/>
            <person name="Beucher L."/>
            <person name="Philippe N."/>
            <person name="Bertaux L."/>
            <person name="Christo-Foroux E."/>
            <person name="Labadie K."/>
            <person name="Coute Y."/>
            <person name="Abergel C."/>
            <person name="Claverie J.M."/>
        </authorList>
    </citation>
    <scope>NUCLEOTIDE SEQUENCE [LARGE SCALE GENOMIC DNA]</scope>
    <source>
        <strain evidence="2">Macleodensis</strain>
    </source>
</reference>
<dbReference type="KEGG" id="vg:36842044"/>
<dbReference type="EMBL" id="MG011691">
    <property type="protein sequence ID" value="AVK77589.1"/>
    <property type="molecule type" value="Genomic_DNA"/>
</dbReference>
<organism evidence="2">
    <name type="scientific">Pandoravirus macleodensis</name>
    <dbReference type="NCBI Taxonomy" id="2107707"/>
    <lineage>
        <taxon>Viruses</taxon>
        <taxon>Pandoravirus</taxon>
    </lineage>
</organism>
<protein>
    <recommendedName>
        <fullName evidence="3">Ankyrin repeat domain containing protein</fullName>
    </recommendedName>
</protein>
<dbReference type="GeneID" id="36842044"/>
<accession>A0A2U7UGE0</accession>
<feature type="region of interest" description="Disordered" evidence="1">
    <location>
        <begin position="101"/>
        <end position="128"/>
    </location>
</feature>
<proteinExistence type="predicted"/>
<dbReference type="InterPro" id="IPR036770">
    <property type="entry name" value="Ankyrin_rpt-contain_sf"/>
</dbReference>
<evidence type="ECO:0008006" key="3">
    <source>
        <dbReference type="Google" id="ProtNLM"/>
    </source>
</evidence>